<comment type="caution">
    <text evidence="7">Lacks conserved residue(s) required for the propagation of feature annotation.</text>
</comment>
<dbReference type="EMBL" id="JAPFFK010000003">
    <property type="protein sequence ID" value="KAJ6770410.1"/>
    <property type="molecule type" value="Genomic_DNA"/>
</dbReference>
<dbReference type="InterPro" id="IPR005691">
    <property type="entry name" value="Tic20"/>
</dbReference>
<evidence type="ECO:0000256" key="1">
    <source>
        <dbReference type="ARBA" id="ARBA00004478"/>
    </source>
</evidence>
<evidence type="ECO:0000256" key="2">
    <source>
        <dbReference type="ARBA" id="ARBA00009596"/>
    </source>
</evidence>
<comment type="function">
    <text evidence="7">Involved in protein precursor import into chloroplasts.</text>
</comment>
<keyword evidence="5 7" id="KW-1133">Transmembrane helix</keyword>
<evidence type="ECO:0000256" key="4">
    <source>
        <dbReference type="ARBA" id="ARBA00022780"/>
    </source>
</evidence>
<dbReference type="Proteomes" id="UP001151532">
    <property type="component" value="Chromosome 11"/>
</dbReference>
<protein>
    <recommendedName>
        <fullName evidence="7">Protein TIC 20</fullName>
    </recommendedName>
</protein>
<gene>
    <name evidence="8" type="ORF">OIU79_021120</name>
</gene>
<dbReference type="PANTHER" id="PTHR33510">
    <property type="entry name" value="PROTEIN TIC 20-II, CHLOROPLASTIC"/>
    <property type="match status" value="1"/>
</dbReference>
<proteinExistence type="inferred from homology"/>
<name>A0A9Q0WRH7_SALPP</name>
<dbReference type="AlphaFoldDB" id="A0A9Q0WRH7"/>
<keyword evidence="6 7" id="KW-0472">Membrane</keyword>
<organism evidence="8 9">
    <name type="scientific">Salix purpurea</name>
    <name type="common">Purple osier willow</name>
    <dbReference type="NCBI Taxonomy" id="77065"/>
    <lineage>
        <taxon>Eukaryota</taxon>
        <taxon>Viridiplantae</taxon>
        <taxon>Streptophyta</taxon>
        <taxon>Embryophyta</taxon>
        <taxon>Tracheophyta</taxon>
        <taxon>Spermatophyta</taxon>
        <taxon>Magnoliopsida</taxon>
        <taxon>eudicotyledons</taxon>
        <taxon>Gunneridae</taxon>
        <taxon>Pentapetalae</taxon>
        <taxon>rosids</taxon>
        <taxon>fabids</taxon>
        <taxon>Malpighiales</taxon>
        <taxon>Salicaceae</taxon>
        <taxon>Saliceae</taxon>
        <taxon>Salix</taxon>
    </lineage>
</organism>
<reference evidence="8" key="1">
    <citation type="submission" date="2022-11" db="EMBL/GenBank/DDBJ databases">
        <authorList>
            <person name="Hyden B.L."/>
            <person name="Feng K."/>
            <person name="Yates T."/>
            <person name="Jawdy S."/>
            <person name="Smart L.B."/>
            <person name="Muchero W."/>
        </authorList>
    </citation>
    <scope>NUCLEOTIDE SEQUENCE</scope>
    <source>
        <tissue evidence="8">Shoot tip</tissue>
    </source>
</reference>
<keyword evidence="7" id="KW-0934">Plastid</keyword>
<keyword evidence="4" id="KW-1001">Plastid inner membrane</keyword>
<evidence type="ECO:0000313" key="8">
    <source>
        <dbReference type="EMBL" id="KAJ6770410.1"/>
    </source>
</evidence>
<reference evidence="8" key="2">
    <citation type="journal article" date="2023" name="Int. J. Mol. Sci.">
        <title>De Novo Assembly and Annotation of 11 Diverse Shrub Willow (Salix) Genomes Reveals Novel Gene Organization in Sex-Linked Regions.</title>
        <authorList>
            <person name="Hyden B."/>
            <person name="Feng K."/>
            <person name="Yates T.B."/>
            <person name="Jawdy S."/>
            <person name="Cereghino C."/>
            <person name="Smart L.B."/>
            <person name="Muchero W."/>
        </authorList>
    </citation>
    <scope>NUCLEOTIDE SEQUENCE</scope>
    <source>
        <tissue evidence="8">Shoot tip</tissue>
    </source>
</reference>
<sequence length="186" mass="20828">MQLETGLQLLWNTSNFFPLIHYNGMFGMHYWAGVGPAYIVILLQCIRCALAGRSTELASSGLRDYDPGRDSVMQTLDIEKQIIRSGKILWKAIFHESPDFFCPENGFLRIPCTFTSRENDGEVSRPGAKAKSYDLQHLIEEPKFYSKNTSFDSSLQNKSTTLTQFSAIDSMLAISPILVAVGATDF</sequence>
<dbReference type="GO" id="GO:0009706">
    <property type="term" value="C:chloroplast inner membrane"/>
    <property type="evidence" value="ECO:0007669"/>
    <property type="project" value="UniProtKB-SubCell"/>
</dbReference>
<evidence type="ECO:0000256" key="3">
    <source>
        <dbReference type="ARBA" id="ARBA00022692"/>
    </source>
</evidence>
<evidence type="ECO:0000256" key="7">
    <source>
        <dbReference type="RuleBase" id="RU367003"/>
    </source>
</evidence>
<evidence type="ECO:0000313" key="9">
    <source>
        <dbReference type="Proteomes" id="UP001151532"/>
    </source>
</evidence>
<dbReference type="OrthoDB" id="6077599at2759"/>
<evidence type="ECO:0000256" key="5">
    <source>
        <dbReference type="ARBA" id="ARBA00022989"/>
    </source>
</evidence>
<keyword evidence="3 7" id="KW-0812">Transmembrane</keyword>
<evidence type="ECO:0000256" key="6">
    <source>
        <dbReference type="ARBA" id="ARBA00023136"/>
    </source>
</evidence>
<comment type="caution">
    <text evidence="8">The sequence shown here is derived from an EMBL/GenBank/DDBJ whole genome shotgun (WGS) entry which is preliminary data.</text>
</comment>
<dbReference type="Pfam" id="PF16166">
    <property type="entry name" value="TIC20"/>
    <property type="match status" value="1"/>
</dbReference>
<comment type="similarity">
    <text evidence="2 7">Belongs to the Tic20 family.</text>
</comment>
<dbReference type="PANTHER" id="PTHR33510:SF12">
    <property type="entry name" value="PROTEIN TIC 20-IV, CHLOROPLASTIC"/>
    <property type="match status" value="1"/>
</dbReference>
<feature type="transmembrane region" description="Helical" evidence="7">
    <location>
        <begin position="20"/>
        <end position="43"/>
    </location>
</feature>
<keyword evidence="7" id="KW-0150">Chloroplast</keyword>
<comment type="subcellular location">
    <subcellularLocation>
        <location evidence="1">Plastid</location>
        <location evidence="1">Chloroplast inner membrane</location>
        <topology evidence="1">Multi-pass membrane protein</topology>
    </subcellularLocation>
    <subcellularLocation>
        <location evidence="7">Plastid</location>
        <location evidence="7">Chloroplast membrane</location>
        <topology evidence="7">Multi-pass membrane protein</topology>
    </subcellularLocation>
</comment>
<keyword evidence="9" id="KW-1185">Reference proteome</keyword>
<accession>A0A9Q0WRH7</accession>